<dbReference type="Proteomes" id="UP000694557">
    <property type="component" value="Unassembled WGS sequence"/>
</dbReference>
<evidence type="ECO:0000313" key="4">
    <source>
        <dbReference type="Ensembl" id="ENSOKIP00005041883.1"/>
    </source>
</evidence>
<dbReference type="GO" id="GO:0051015">
    <property type="term" value="F:actin filament binding"/>
    <property type="evidence" value="ECO:0007669"/>
    <property type="project" value="TreeGrafter"/>
</dbReference>
<dbReference type="GeneTree" id="ENSGT00450000040303"/>
<dbReference type="GO" id="GO:0030426">
    <property type="term" value="C:growth cone"/>
    <property type="evidence" value="ECO:0007669"/>
    <property type="project" value="UniProtKB-SubCell"/>
</dbReference>
<reference evidence="4" key="1">
    <citation type="submission" date="2025-08" db="UniProtKB">
        <authorList>
            <consortium name="Ensembl"/>
        </authorList>
    </citation>
    <scope>IDENTIFICATION</scope>
</reference>
<dbReference type="AlphaFoldDB" id="A0A8C7GGV1"/>
<dbReference type="Ensembl" id="ENSOKIT00005044154.1">
    <property type="protein sequence ID" value="ENSOKIP00005041883.1"/>
    <property type="gene ID" value="ENSOKIG00005017667.1"/>
</dbReference>
<dbReference type="SUPFAM" id="SSF51230">
    <property type="entry name" value="Single hybrid motif"/>
    <property type="match status" value="1"/>
</dbReference>
<protein>
    <recommendedName>
        <fullName evidence="3">Protein Simiate</fullName>
    </recommendedName>
</protein>
<dbReference type="Gene3D" id="2.40.50.100">
    <property type="match status" value="1"/>
</dbReference>
<dbReference type="GO" id="GO:0005634">
    <property type="term" value="C:nucleus"/>
    <property type="evidence" value="ECO:0007669"/>
    <property type="project" value="TreeGrafter"/>
</dbReference>
<evidence type="ECO:0000256" key="2">
    <source>
        <dbReference type="ARBA" id="ARBA00004624"/>
    </source>
</evidence>
<comment type="subcellular location">
    <subcellularLocation>
        <location evidence="2">Cell projection</location>
        <location evidence="2">Growth cone</location>
    </subcellularLocation>
    <subcellularLocation>
        <location evidence="1">Cell projection</location>
        <location evidence="1">Lamellipodium</location>
    </subcellularLocation>
</comment>
<dbReference type="GO" id="GO:0048813">
    <property type="term" value="P:dendrite morphogenesis"/>
    <property type="evidence" value="ECO:0007669"/>
    <property type="project" value="TreeGrafter"/>
</dbReference>
<proteinExistence type="predicted"/>
<dbReference type="GO" id="GO:0051489">
    <property type="term" value="P:regulation of filopodium assembly"/>
    <property type="evidence" value="ECO:0007669"/>
    <property type="project" value="TreeGrafter"/>
</dbReference>
<dbReference type="PANTHER" id="PTHR13651">
    <property type="entry name" value="PROTEIN ABITRAM"/>
    <property type="match status" value="1"/>
</dbReference>
<dbReference type="InterPro" id="IPR039169">
    <property type="entry name" value="Abitram"/>
</dbReference>
<dbReference type="GO" id="GO:0030027">
    <property type="term" value="C:lamellipodium"/>
    <property type="evidence" value="ECO:0007669"/>
    <property type="project" value="UniProtKB-SubCell"/>
</dbReference>
<dbReference type="GO" id="GO:0030833">
    <property type="term" value="P:regulation of actin filament polymerization"/>
    <property type="evidence" value="ECO:0007669"/>
    <property type="project" value="TreeGrafter"/>
</dbReference>
<dbReference type="GO" id="GO:0030425">
    <property type="term" value="C:dendrite"/>
    <property type="evidence" value="ECO:0007669"/>
    <property type="project" value="TreeGrafter"/>
</dbReference>
<sequence>MVRYYWFIDIGAACEDQCILQHSNRICVITLAETHPILQNGRTIKMSEKSKRLWRATCTSGEEYTTYSCIRSRLLEVNEVILERPKLLLGKGYIAVILLKIESKTVTNGLLSREEYESVISKRTSSTQPEPC</sequence>
<organism evidence="4 5">
    <name type="scientific">Oncorhynchus kisutch</name>
    <name type="common">Coho salmon</name>
    <name type="synonym">Salmo kisutch</name>
    <dbReference type="NCBI Taxonomy" id="8019"/>
    <lineage>
        <taxon>Eukaryota</taxon>
        <taxon>Metazoa</taxon>
        <taxon>Chordata</taxon>
        <taxon>Craniata</taxon>
        <taxon>Vertebrata</taxon>
        <taxon>Euteleostomi</taxon>
        <taxon>Actinopterygii</taxon>
        <taxon>Neopterygii</taxon>
        <taxon>Teleostei</taxon>
        <taxon>Protacanthopterygii</taxon>
        <taxon>Salmoniformes</taxon>
        <taxon>Salmonidae</taxon>
        <taxon>Salmoninae</taxon>
        <taxon>Oncorhynchus</taxon>
    </lineage>
</organism>
<evidence type="ECO:0000256" key="3">
    <source>
        <dbReference type="ARBA" id="ARBA00030786"/>
    </source>
</evidence>
<dbReference type="InterPro" id="IPR011053">
    <property type="entry name" value="Single_hybrid_motif"/>
</dbReference>
<reference evidence="4" key="2">
    <citation type="submission" date="2025-09" db="UniProtKB">
        <authorList>
            <consortium name="Ensembl"/>
        </authorList>
    </citation>
    <scope>IDENTIFICATION</scope>
</reference>
<dbReference type="GO" id="GO:0003785">
    <property type="term" value="F:actin monomer binding"/>
    <property type="evidence" value="ECO:0007669"/>
    <property type="project" value="TreeGrafter"/>
</dbReference>
<accession>A0A8C7GGV1</accession>
<name>A0A8C7GGV1_ONCKI</name>
<evidence type="ECO:0000256" key="1">
    <source>
        <dbReference type="ARBA" id="ARBA00004510"/>
    </source>
</evidence>
<dbReference type="PANTHER" id="PTHR13651:SF0">
    <property type="entry name" value="PROTEIN ABITRAM"/>
    <property type="match status" value="1"/>
</dbReference>
<dbReference type="GO" id="GO:0032433">
    <property type="term" value="C:filopodium tip"/>
    <property type="evidence" value="ECO:0007669"/>
    <property type="project" value="TreeGrafter"/>
</dbReference>
<keyword evidence="5" id="KW-1185">Reference proteome</keyword>
<evidence type="ECO:0000313" key="5">
    <source>
        <dbReference type="Proteomes" id="UP000694557"/>
    </source>
</evidence>